<proteinExistence type="predicted"/>
<name>A0A1E8FD79_9ALTE</name>
<dbReference type="EMBL" id="MJIC01000014">
    <property type="protein sequence ID" value="OFI33897.1"/>
    <property type="molecule type" value="Genomic_DNA"/>
</dbReference>
<dbReference type="Proteomes" id="UP000176037">
    <property type="component" value="Unassembled WGS sequence"/>
</dbReference>
<comment type="caution">
    <text evidence="3">The sequence shown here is derived from an EMBL/GenBank/DDBJ whole genome shotgun (WGS) entry which is preliminary data.</text>
</comment>
<gene>
    <name evidence="3" type="ORF">BFC17_20240</name>
</gene>
<dbReference type="RefSeq" id="WP_070176824.1">
    <property type="nucleotide sequence ID" value="NZ_BMJR01000003.1"/>
</dbReference>
<dbReference type="InterPro" id="IPR013424">
    <property type="entry name" value="Ice-binding_C"/>
</dbReference>
<feature type="signal peptide" evidence="1">
    <location>
        <begin position="1"/>
        <end position="21"/>
    </location>
</feature>
<reference evidence="3 4" key="1">
    <citation type="submission" date="2016-09" db="EMBL/GenBank/DDBJ databases">
        <title>Alteromonas lipolytica, a new species isolated from sea water.</title>
        <authorList>
            <person name="Wu Y.-H."/>
            <person name="Cheng H."/>
            <person name="Xu X.-W."/>
        </authorList>
    </citation>
    <scope>NUCLEOTIDE SEQUENCE [LARGE SCALE GENOMIC DNA]</scope>
    <source>
        <strain evidence="3 4">JW12</strain>
    </source>
</reference>
<evidence type="ECO:0000313" key="4">
    <source>
        <dbReference type="Proteomes" id="UP000176037"/>
    </source>
</evidence>
<dbReference type="AlphaFoldDB" id="A0A1E8FD79"/>
<organism evidence="3 4">
    <name type="scientific">Alteromonas lipolytica</name>
    <dbReference type="NCBI Taxonomy" id="1856405"/>
    <lineage>
        <taxon>Bacteria</taxon>
        <taxon>Pseudomonadati</taxon>
        <taxon>Pseudomonadota</taxon>
        <taxon>Gammaproteobacteria</taxon>
        <taxon>Alteromonadales</taxon>
        <taxon>Alteromonadaceae</taxon>
        <taxon>Alteromonas/Salinimonas group</taxon>
        <taxon>Alteromonas</taxon>
    </lineage>
</organism>
<evidence type="ECO:0000313" key="3">
    <source>
        <dbReference type="EMBL" id="OFI33897.1"/>
    </source>
</evidence>
<accession>A0A1E8FD79</accession>
<dbReference type="Pfam" id="PF07589">
    <property type="entry name" value="PEP-CTERM"/>
    <property type="match status" value="1"/>
</dbReference>
<keyword evidence="1" id="KW-0732">Signal</keyword>
<protein>
    <recommendedName>
        <fullName evidence="2">Ice-binding protein C-terminal domain-containing protein</fullName>
    </recommendedName>
</protein>
<sequence>MKAMKLLLGAGMVAASAGSSAGILYSTSTDTSSTFYAMDTTTGIYTQKASVNTRSTLASDINGNVYALDINNSIVKYDAMINSWQYVMAGNSFGGSNYNLEVIGEDKFLVTQYNSSAYHLYNGSSWTTGSLSFAASMVAGYDVVNDMIGLTQISVDRTFFFDSDMNFIKVLGTGLGTGERKRDAAFYNGVYSYLFNTTLATTNFDLNTATTQSDPHWYGTSAVNIANGDRFYSTIGIGYNTPTTKVDSNGITTNFNTSNLSGYHSTSVVGGSAYNAEAEPPSEIPEPSLLAMMGFGLFGLFFAKFRKTKAET</sequence>
<feature type="domain" description="Ice-binding protein C-terminal" evidence="2">
    <location>
        <begin position="284"/>
        <end position="307"/>
    </location>
</feature>
<keyword evidence="4" id="KW-1185">Reference proteome</keyword>
<evidence type="ECO:0000259" key="2">
    <source>
        <dbReference type="Pfam" id="PF07589"/>
    </source>
</evidence>
<evidence type="ECO:0000256" key="1">
    <source>
        <dbReference type="SAM" id="SignalP"/>
    </source>
</evidence>
<feature type="chain" id="PRO_5009214056" description="Ice-binding protein C-terminal domain-containing protein" evidence="1">
    <location>
        <begin position="22"/>
        <end position="312"/>
    </location>
</feature>